<keyword evidence="7" id="KW-0479">Metal-binding</keyword>
<keyword evidence="3" id="KW-0813">Transport</keyword>
<dbReference type="VEuPathDB" id="FungiDB:SAPIO_CDS5332"/>
<keyword evidence="16 23" id="KW-0472">Membrane</keyword>
<dbReference type="InterPro" id="IPR023298">
    <property type="entry name" value="ATPase_P-typ_TM_dom_sf"/>
</dbReference>
<name>A0A084G6D5_PSEDA</name>
<dbReference type="EC" id="7.2.2.3" evidence="19"/>
<dbReference type="SUPFAM" id="SSF81653">
    <property type="entry name" value="Calcium ATPase, transduction domain A"/>
    <property type="match status" value="1"/>
</dbReference>
<evidence type="ECO:0000256" key="15">
    <source>
        <dbReference type="ARBA" id="ARBA00023065"/>
    </source>
</evidence>
<dbReference type="GO" id="GO:0046872">
    <property type="term" value="F:metal ion binding"/>
    <property type="evidence" value="ECO:0007669"/>
    <property type="project" value="UniProtKB-KW"/>
</dbReference>
<dbReference type="InterPro" id="IPR006414">
    <property type="entry name" value="P-type_ATPase_IID"/>
</dbReference>
<comment type="catalytic activity">
    <reaction evidence="20">
        <text>K(+)(in) + ATP + H2O = K(+)(out) + ADP + phosphate + H(+)</text>
        <dbReference type="Rhea" id="RHEA:75815"/>
        <dbReference type="ChEBI" id="CHEBI:15377"/>
        <dbReference type="ChEBI" id="CHEBI:15378"/>
        <dbReference type="ChEBI" id="CHEBI:29103"/>
        <dbReference type="ChEBI" id="CHEBI:30616"/>
        <dbReference type="ChEBI" id="CHEBI:43474"/>
        <dbReference type="ChEBI" id="CHEBI:456216"/>
    </reaction>
</comment>
<dbReference type="KEGG" id="sapo:SAPIO_CDS5332"/>
<dbReference type="InterPro" id="IPR018303">
    <property type="entry name" value="ATPase_P-typ_P_site"/>
</dbReference>
<dbReference type="Proteomes" id="UP000028545">
    <property type="component" value="Unassembled WGS sequence"/>
</dbReference>
<evidence type="ECO:0000256" key="22">
    <source>
        <dbReference type="SAM" id="MobiDB-lite"/>
    </source>
</evidence>
<feature type="region of interest" description="Disordered" evidence="22">
    <location>
        <begin position="1"/>
        <end position="26"/>
    </location>
</feature>
<dbReference type="Pfam" id="PF00689">
    <property type="entry name" value="Cation_ATPase_C"/>
    <property type="match status" value="1"/>
</dbReference>
<dbReference type="RefSeq" id="XP_016642696.1">
    <property type="nucleotide sequence ID" value="XM_016787681.1"/>
</dbReference>
<dbReference type="AlphaFoldDB" id="A0A084G6D5"/>
<keyword evidence="10" id="KW-0460">Magnesium</keyword>
<keyword evidence="8" id="KW-0547">Nucleotide-binding</keyword>
<dbReference type="SFLD" id="SFLDS00003">
    <property type="entry name" value="Haloacid_Dehalogenase"/>
    <property type="match status" value="1"/>
</dbReference>
<comment type="catalytic activity">
    <reaction evidence="21">
        <text>Na(+)(in) + ATP + H2O = Na(+)(out) + ADP + phosphate + H(+)</text>
        <dbReference type="Rhea" id="RHEA:14633"/>
        <dbReference type="ChEBI" id="CHEBI:15377"/>
        <dbReference type="ChEBI" id="CHEBI:15378"/>
        <dbReference type="ChEBI" id="CHEBI:29101"/>
        <dbReference type="ChEBI" id="CHEBI:30616"/>
        <dbReference type="ChEBI" id="CHEBI:43474"/>
        <dbReference type="ChEBI" id="CHEBI:456216"/>
        <dbReference type="EC" id="7.2.2.3"/>
    </reaction>
    <physiologicalReaction direction="left-to-right" evidence="21">
        <dbReference type="Rhea" id="RHEA:14634"/>
    </physiologicalReaction>
</comment>
<keyword evidence="5" id="KW-0633">Potassium transport</keyword>
<protein>
    <recommendedName>
        <fullName evidence="19">P-type Na(+) transporter</fullName>
        <ecNumber evidence="19">7.2.2.3</ecNumber>
    </recommendedName>
</protein>
<dbReference type="GO" id="GO:0006813">
    <property type="term" value="P:potassium ion transport"/>
    <property type="evidence" value="ECO:0007669"/>
    <property type="project" value="UniProtKB-KW"/>
</dbReference>
<dbReference type="InterPro" id="IPR001757">
    <property type="entry name" value="P_typ_ATPase"/>
</dbReference>
<evidence type="ECO:0000256" key="13">
    <source>
        <dbReference type="ARBA" id="ARBA00022989"/>
    </source>
</evidence>
<keyword evidence="15" id="KW-0406">Ion transport</keyword>
<evidence type="ECO:0000256" key="11">
    <source>
        <dbReference type="ARBA" id="ARBA00022958"/>
    </source>
</evidence>
<keyword evidence="14" id="KW-0915">Sodium</keyword>
<dbReference type="FunFam" id="3.40.50.1000:FF:000047">
    <property type="entry name" value="Sodium P-type ATPase"/>
    <property type="match status" value="1"/>
</dbReference>
<dbReference type="SMART" id="SM00831">
    <property type="entry name" value="Cation_ATPase_N"/>
    <property type="match status" value="1"/>
</dbReference>
<dbReference type="OMA" id="FGIDDYI"/>
<dbReference type="FunFam" id="1.20.1110.10:FF:000015">
    <property type="entry name" value="Sodium ion P-type ATPase"/>
    <property type="match status" value="1"/>
</dbReference>
<keyword evidence="17" id="KW-0739">Sodium transport</keyword>
<dbReference type="GO" id="GO:0016887">
    <property type="term" value="F:ATP hydrolysis activity"/>
    <property type="evidence" value="ECO:0007669"/>
    <property type="project" value="InterPro"/>
</dbReference>
<dbReference type="HOGENOM" id="CLU_002360_3_0_1"/>
<keyword evidence="6 23" id="KW-0812">Transmembrane</keyword>
<dbReference type="Pfam" id="PF00690">
    <property type="entry name" value="Cation_ATPase_N"/>
    <property type="match status" value="1"/>
</dbReference>
<dbReference type="InterPro" id="IPR008250">
    <property type="entry name" value="ATPase_P-typ_transduc_dom_A_sf"/>
</dbReference>
<keyword evidence="11" id="KW-0630">Potassium</keyword>
<dbReference type="PRINTS" id="PR00119">
    <property type="entry name" value="CATATPASE"/>
</dbReference>
<evidence type="ECO:0000256" key="7">
    <source>
        <dbReference type="ARBA" id="ARBA00022723"/>
    </source>
</evidence>
<dbReference type="SUPFAM" id="SSF81660">
    <property type="entry name" value="Metal cation-transporting ATPase, ATP-binding domain N"/>
    <property type="match status" value="1"/>
</dbReference>
<dbReference type="PROSITE" id="PS00154">
    <property type="entry name" value="ATPASE_E1_E2"/>
    <property type="match status" value="1"/>
</dbReference>
<evidence type="ECO:0000256" key="21">
    <source>
        <dbReference type="ARBA" id="ARBA00049499"/>
    </source>
</evidence>
<comment type="similarity">
    <text evidence="18">Belongs to the cation transport ATPase (P-type) (TC 3.A.3) family. Type IID subfamily.</text>
</comment>
<dbReference type="InterPro" id="IPR036412">
    <property type="entry name" value="HAD-like_sf"/>
</dbReference>
<evidence type="ECO:0000256" key="19">
    <source>
        <dbReference type="ARBA" id="ARBA00035029"/>
    </source>
</evidence>
<evidence type="ECO:0000256" key="20">
    <source>
        <dbReference type="ARBA" id="ARBA00048599"/>
    </source>
</evidence>
<dbReference type="PANTHER" id="PTHR42861">
    <property type="entry name" value="CALCIUM-TRANSPORTING ATPASE"/>
    <property type="match status" value="1"/>
</dbReference>
<dbReference type="InterPro" id="IPR023299">
    <property type="entry name" value="ATPase_P-typ_cyto_dom_N"/>
</dbReference>
<keyword evidence="13 23" id="KW-1133">Transmembrane helix</keyword>
<feature type="transmembrane region" description="Helical" evidence="23">
    <location>
        <begin position="989"/>
        <end position="1009"/>
    </location>
</feature>
<keyword evidence="12" id="KW-1278">Translocase</keyword>
<dbReference type="NCBIfam" id="TIGR01494">
    <property type="entry name" value="ATPase_P-type"/>
    <property type="match status" value="3"/>
</dbReference>
<keyword evidence="25" id="KW-0378">Hydrolase</keyword>
<feature type="transmembrane region" description="Helical" evidence="23">
    <location>
        <begin position="83"/>
        <end position="103"/>
    </location>
</feature>
<feature type="transmembrane region" description="Helical" evidence="23">
    <location>
        <begin position="296"/>
        <end position="316"/>
    </location>
</feature>
<dbReference type="EMBL" id="JOWA01000098">
    <property type="protein sequence ID" value="KEZ42897.1"/>
    <property type="molecule type" value="Genomic_DNA"/>
</dbReference>
<dbReference type="SUPFAM" id="SSF81665">
    <property type="entry name" value="Calcium ATPase, transmembrane domain M"/>
    <property type="match status" value="1"/>
</dbReference>
<dbReference type="GO" id="GO:0008554">
    <property type="term" value="F:P-type sodium transporter activity"/>
    <property type="evidence" value="ECO:0007669"/>
    <property type="project" value="UniProtKB-EC"/>
</dbReference>
<evidence type="ECO:0000256" key="8">
    <source>
        <dbReference type="ARBA" id="ARBA00022741"/>
    </source>
</evidence>
<evidence type="ECO:0000256" key="9">
    <source>
        <dbReference type="ARBA" id="ARBA00022840"/>
    </source>
</evidence>
<evidence type="ECO:0000256" key="3">
    <source>
        <dbReference type="ARBA" id="ARBA00022448"/>
    </source>
</evidence>
<dbReference type="InterPro" id="IPR004014">
    <property type="entry name" value="ATPase_P-typ_cation-transptr_N"/>
</dbReference>
<dbReference type="Pfam" id="PF13246">
    <property type="entry name" value="Cation_ATPase"/>
    <property type="match status" value="1"/>
</dbReference>
<keyword evidence="4" id="KW-1003">Cell membrane</keyword>
<dbReference type="Pfam" id="PF00122">
    <property type="entry name" value="E1-E2_ATPase"/>
    <property type="match status" value="1"/>
</dbReference>
<dbReference type="PRINTS" id="PR00120">
    <property type="entry name" value="HATPASE"/>
</dbReference>
<evidence type="ECO:0000256" key="16">
    <source>
        <dbReference type="ARBA" id="ARBA00023136"/>
    </source>
</evidence>
<dbReference type="FunFam" id="3.40.50.1000:FF:000001">
    <property type="entry name" value="Phospholipid-transporting ATPase IC"/>
    <property type="match status" value="1"/>
</dbReference>
<dbReference type="Gene3D" id="2.70.150.10">
    <property type="entry name" value="Calcium-transporting ATPase, cytoplasmic transduction domain A"/>
    <property type="match status" value="1"/>
</dbReference>
<keyword evidence="9" id="KW-0067">ATP-binding</keyword>
<dbReference type="Gene3D" id="3.40.50.1000">
    <property type="entry name" value="HAD superfamily/HAD-like"/>
    <property type="match status" value="1"/>
</dbReference>
<evidence type="ECO:0000256" key="5">
    <source>
        <dbReference type="ARBA" id="ARBA00022538"/>
    </source>
</evidence>
<feature type="transmembrane region" description="Helical" evidence="23">
    <location>
        <begin position="817"/>
        <end position="834"/>
    </location>
</feature>
<evidence type="ECO:0000259" key="24">
    <source>
        <dbReference type="SMART" id="SM00831"/>
    </source>
</evidence>
<feature type="domain" description="Cation-transporting P-type ATPase N-terminal" evidence="24">
    <location>
        <begin position="34"/>
        <end position="108"/>
    </location>
</feature>
<keyword evidence="26" id="KW-1185">Reference proteome</keyword>
<organism evidence="25 26">
    <name type="scientific">Pseudallescheria apiosperma</name>
    <name type="common">Scedosporium apiospermum</name>
    <dbReference type="NCBI Taxonomy" id="563466"/>
    <lineage>
        <taxon>Eukaryota</taxon>
        <taxon>Fungi</taxon>
        <taxon>Dikarya</taxon>
        <taxon>Ascomycota</taxon>
        <taxon>Pezizomycotina</taxon>
        <taxon>Sordariomycetes</taxon>
        <taxon>Hypocreomycetidae</taxon>
        <taxon>Microascales</taxon>
        <taxon>Microascaceae</taxon>
        <taxon>Scedosporium</taxon>
    </lineage>
</organism>
<evidence type="ECO:0000313" key="25">
    <source>
        <dbReference type="EMBL" id="KEZ42897.1"/>
    </source>
</evidence>
<evidence type="ECO:0000256" key="10">
    <source>
        <dbReference type="ARBA" id="ARBA00022842"/>
    </source>
</evidence>
<proteinExistence type="inferred from homology"/>
<dbReference type="InterPro" id="IPR023214">
    <property type="entry name" value="HAD_sf"/>
</dbReference>
<comment type="caution">
    <text evidence="25">The sequence shown here is derived from an EMBL/GenBank/DDBJ whole genome shotgun (WGS) entry which is preliminary data.</text>
</comment>
<evidence type="ECO:0000256" key="14">
    <source>
        <dbReference type="ARBA" id="ARBA00023053"/>
    </source>
</evidence>
<dbReference type="InterPro" id="IPR044492">
    <property type="entry name" value="P_typ_ATPase_HD_dom"/>
</dbReference>
<accession>A0A084G6D5</accession>
<evidence type="ECO:0000313" key="26">
    <source>
        <dbReference type="Proteomes" id="UP000028545"/>
    </source>
</evidence>
<sequence>MGESVSARNGLSHDSPEATADLDEPPSGLRPFTIPHCIDAIDVARVLDTHPKNGLTHNEALARLERDGPNKVEAAKGTSAWQIFLRQVSNSLTVVLVLVMVLSFCIDDYIEGSVVAAVILFNIVVGFHQDYTAESQMQQLLSLASPTCRVIREGQVQEVKSEVIVVGDLICISVGDIVAADARLLDGINLSAEEANLTGESVPISKHAEKVLDAEDIPLGDRINMIYATTAITRGRGTAIVTSIGMDTEVGKIAAMLRTKKTVDADTPFSQRAAIWLKSRVRTVLGFDGTPLQTKLSIFALMLFAFAILLVLIVFATAKFDVQGQTLLYGICVGVAVIPESLIAVLTLTFTVAARAMSRGNVIVRNKAALQAVGGVTNICSDKTGTLTQGRMVMRKVWLPDDTQVLVKDTTDPFDPFSGKVSWMTGSGNSSSRSTPTIEKSPELPGSSAFNAFLDVIALCNNATVSDGKNAADDSASVTTATLPTSWVAVGEPTEIALQVFATRFGRGKPELLHSRVGRLITEFPFDSSCKRMSVIYEHPSNGRRMYAKGAPEAILPLLSETEDVKALVAAKADELASEGYRVLCVAHKSIEVSDSVDERADAERNLELLGLAGLYDPPRLETAGAVKQCKTAGVSVHMVTGDHIKTATSIAYEVGILSQDLPPAEVKSLVMQASEFDKLSDADIDAMKSLPLVIARCSPMTKVRMIEAMRRRKAFCVMTGDGVNDSPALKQADIGIAMGLRGSDVAKEAADMVLTDDNFASIVTAIKEGRRLFDNVQKFLLHLLISNIAQVILLLIGLSFKDKSGESVFPLSPLEILWANLITSSFLAVGLGMEQAQPDLLERPPSHSRGGVFTVDLIRDKMIYGFYMGALCLAAFTSVAYGVAGPDHLGHGCNDGYNDSCKVVFRARSTTYATLSFLLLVTAWEAKHFTRSLFAMNPELWSGPTSFFKTVWMNRTLFWAVVAGFLTTFPVIYIPVVNRLVFKHDMITWEWGIVVACLVTYLALVEVWKATKRRLGLGVPDRATSVATPQV</sequence>
<evidence type="ECO:0000256" key="1">
    <source>
        <dbReference type="ARBA" id="ARBA00001946"/>
    </source>
</evidence>
<evidence type="ECO:0000256" key="12">
    <source>
        <dbReference type="ARBA" id="ARBA00022967"/>
    </source>
</evidence>
<feature type="transmembrane region" description="Helical" evidence="23">
    <location>
        <begin position="109"/>
        <end position="127"/>
    </location>
</feature>
<dbReference type="SFLD" id="SFLDG00002">
    <property type="entry name" value="C1.7:_P-type_atpase_like"/>
    <property type="match status" value="1"/>
</dbReference>
<dbReference type="GeneID" id="27724404"/>
<feature type="transmembrane region" description="Helical" evidence="23">
    <location>
        <begin position="958"/>
        <end position="977"/>
    </location>
</feature>
<feature type="transmembrane region" description="Helical" evidence="23">
    <location>
        <begin position="904"/>
        <end position="925"/>
    </location>
</feature>
<reference evidence="25 26" key="1">
    <citation type="journal article" date="2014" name="Genome Announc.">
        <title>Draft genome sequence of the pathogenic fungus Scedosporium apiospermum.</title>
        <authorList>
            <person name="Vandeputte P."/>
            <person name="Ghamrawi S."/>
            <person name="Rechenmann M."/>
            <person name="Iltis A."/>
            <person name="Giraud S."/>
            <person name="Fleury M."/>
            <person name="Thornton C."/>
            <person name="Delhaes L."/>
            <person name="Meyer W."/>
            <person name="Papon N."/>
            <person name="Bouchara J.P."/>
        </authorList>
    </citation>
    <scope>NUCLEOTIDE SEQUENCE [LARGE SCALE GENOMIC DNA]</scope>
    <source>
        <strain evidence="25 26">IHEM 14462</strain>
    </source>
</reference>
<dbReference type="GO" id="GO:0005524">
    <property type="term" value="F:ATP binding"/>
    <property type="evidence" value="ECO:0007669"/>
    <property type="project" value="UniProtKB-KW"/>
</dbReference>
<evidence type="ECO:0000256" key="18">
    <source>
        <dbReference type="ARBA" id="ARBA00035017"/>
    </source>
</evidence>
<dbReference type="SFLD" id="SFLDF00027">
    <property type="entry name" value="p-type_atpase"/>
    <property type="match status" value="1"/>
</dbReference>
<dbReference type="NCBIfam" id="TIGR01523">
    <property type="entry name" value="ATPase-IID_K-Na"/>
    <property type="match status" value="1"/>
</dbReference>
<evidence type="ECO:0000256" key="17">
    <source>
        <dbReference type="ARBA" id="ARBA00023201"/>
    </source>
</evidence>
<dbReference type="OrthoDB" id="3352408at2759"/>
<dbReference type="SUPFAM" id="SSF56784">
    <property type="entry name" value="HAD-like"/>
    <property type="match status" value="1"/>
</dbReference>
<dbReference type="GO" id="GO:0005886">
    <property type="term" value="C:plasma membrane"/>
    <property type="evidence" value="ECO:0007669"/>
    <property type="project" value="UniProtKB-SubCell"/>
</dbReference>
<dbReference type="Gene3D" id="3.40.1110.10">
    <property type="entry name" value="Calcium-transporting ATPase, cytoplasmic domain N"/>
    <property type="match status" value="1"/>
</dbReference>
<feature type="transmembrane region" description="Helical" evidence="23">
    <location>
        <begin position="865"/>
        <end position="884"/>
    </location>
</feature>
<dbReference type="InterPro" id="IPR059000">
    <property type="entry name" value="ATPase_P-type_domA"/>
</dbReference>
<dbReference type="InterPro" id="IPR006068">
    <property type="entry name" value="ATPase_P-typ_cation-transptr_C"/>
</dbReference>
<comment type="cofactor">
    <cofactor evidence="1">
        <name>Mg(2+)</name>
        <dbReference type="ChEBI" id="CHEBI:18420"/>
    </cofactor>
</comment>
<feature type="transmembrane region" description="Helical" evidence="23">
    <location>
        <begin position="328"/>
        <end position="353"/>
    </location>
</feature>
<evidence type="ECO:0000256" key="23">
    <source>
        <dbReference type="SAM" id="Phobius"/>
    </source>
</evidence>
<gene>
    <name evidence="25" type="ORF">SAPIO_CDS5332</name>
</gene>
<dbReference type="Pfam" id="PF08282">
    <property type="entry name" value="Hydrolase_3"/>
    <property type="match status" value="1"/>
</dbReference>
<evidence type="ECO:0000256" key="2">
    <source>
        <dbReference type="ARBA" id="ARBA00004651"/>
    </source>
</evidence>
<evidence type="ECO:0000256" key="4">
    <source>
        <dbReference type="ARBA" id="ARBA00022475"/>
    </source>
</evidence>
<feature type="transmembrane region" description="Helical" evidence="23">
    <location>
        <begin position="780"/>
        <end position="801"/>
    </location>
</feature>
<comment type="subcellular location">
    <subcellularLocation>
        <location evidence="2">Cell membrane</location>
        <topology evidence="2">Multi-pass membrane protein</topology>
    </subcellularLocation>
</comment>
<dbReference type="Gene3D" id="1.20.1110.10">
    <property type="entry name" value="Calcium-transporting ATPase, transmembrane domain"/>
    <property type="match status" value="1"/>
</dbReference>
<evidence type="ECO:0000256" key="6">
    <source>
        <dbReference type="ARBA" id="ARBA00022692"/>
    </source>
</evidence>